<evidence type="ECO:0000256" key="9">
    <source>
        <dbReference type="ARBA" id="ARBA00022588"/>
    </source>
</evidence>
<evidence type="ECO:0000259" key="24">
    <source>
        <dbReference type="SMART" id="SM00090"/>
    </source>
</evidence>
<evidence type="ECO:0000256" key="19">
    <source>
        <dbReference type="ARBA" id="ARBA00048679"/>
    </source>
</evidence>
<comment type="cofactor">
    <cofactor evidence="1 22">
        <name>Mg(2+)</name>
        <dbReference type="ChEBI" id="CHEBI:18420"/>
    </cofactor>
</comment>
<sequence length="563" mass="64791">MSSSSPWGKIEKVEKASFAEIMSEEYARNLQNEENKKYGEKICNELNTYISGGKESDSLTENCKDGIIPEDVLRVIREDATTCAGQLGDFCESDALIAQVLQSQFDREYNEELKRIEKQKNKDSKVSISFDNYRRQGDNEPESEEEYDDNDTKKDWDRFETNEKKFHGISKRGFNLDGEGSMITKHDAQICGVRNACRVMSFPPEFQTGDAAGFEMKLPNAVFNQLKTYSRKSKKNKMHDRLENFATAEMGVDEPTRLLLYKLINNQILDQVNGIISTGKEAVILHAETDPNYIGDLNLPKECAIKIFKTTLNEFKQRDRYIKYDYRFKDRFSKQNNRVIINMWAEKEMHNLMRMQKCGINCPDVITLKKHVLVMSFIGDNHNAAPKLKDARLSDGEWSFACEEVQNIMYKLYNEANLVHADLSEYNVLWYDDKCWVIDVAQSVEPGHPSALEFLMRDCDNIINFFSKRGLSNLKTKEELFEHITGLNAQVHNAAMLERIHAPGGNARELTIPGLHSLPEEFKLPSYPFELAWEKSLDKKQPIVESAEALQELDFQMPQVEPN</sequence>
<dbReference type="InterPro" id="IPR000687">
    <property type="entry name" value="RIO_kinase"/>
</dbReference>
<dbReference type="FunFam" id="3.30.200.20:FF:000200">
    <property type="entry name" value="Serine/threonine-protein kinase RIO3"/>
    <property type="match status" value="1"/>
</dbReference>
<dbReference type="PANTHER" id="PTHR45723">
    <property type="entry name" value="SERINE/THREONINE-PROTEIN KINASE RIO1"/>
    <property type="match status" value="1"/>
</dbReference>
<evidence type="ECO:0000313" key="25">
    <source>
        <dbReference type="EMBL" id="JAI15181.1"/>
    </source>
</evidence>
<evidence type="ECO:0000256" key="15">
    <source>
        <dbReference type="ARBA" id="ARBA00022842"/>
    </source>
</evidence>
<keyword evidence="5" id="KW-0963">Cytoplasm</keyword>
<dbReference type="CDD" id="cd05146">
    <property type="entry name" value="RIO3_euk"/>
    <property type="match status" value="1"/>
</dbReference>
<evidence type="ECO:0000256" key="8">
    <source>
        <dbReference type="ARBA" id="ARBA00022553"/>
    </source>
</evidence>
<feature type="compositionally biased region" description="Acidic residues" evidence="23">
    <location>
        <begin position="139"/>
        <end position="149"/>
    </location>
</feature>
<dbReference type="InterPro" id="IPR017406">
    <property type="entry name" value="Ser/Thr_kinase_Rio3"/>
</dbReference>
<reference evidence="25" key="1">
    <citation type="journal article" date="2015" name="Insect Biochem. Mol. Biol.">
        <title>An insight into the sialome of the horse fly, Tabanus bromius.</title>
        <authorList>
            <person name="Ribeiro J.M."/>
            <person name="Kazimirova M."/>
            <person name="Takac P."/>
            <person name="Andersen J.F."/>
            <person name="Francischetti I.M."/>
        </authorList>
    </citation>
    <scope>NUCLEOTIDE SEQUENCE</scope>
</reference>
<dbReference type="Gene3D" id="3.30.200.20">
    <property type="entry name" value="Phosphorylase Kinase, domain 1"/>
    <property type="match status" value="1"/>
</dbReference>
<dbReference type="GO" id="GO:0051607">
    <property type="term" value="P:defense response to virus"/>
    <property type="evidence" value="ECO:0007669"/>
    <property type="project" value="UniProtKB-KW"/>
</dbReference>
<keyword evidence="16" id="KW-0391">Immunity</keyword>
<dbReference type="InterPro" id="IPR018935">
    <property type="entry name" value="RIO_kinase_CS"/>
</dbReference>
<dbReference type="SMART" id="SM00090">
    <property type="entry name" value="RIO"/>
    <property type="match status" value="1"/>
</dbReference>
<dbReference type="GO" id="GO:0042254">
    <property type="term" value="P:ribosome biogenesis"/>
    <property type="evidence" value="ECO:0007669"/>
    <property type="project" value="UniProtKB-KW"/>
</dbReference>
<dbReference type="SUPFAM" id="SSF56112">
    <property type="entry name" value="Protein kinase-like (PK-like)"/>
    <property type="match status" value="1"/>
</dbReference>
<evidence type="ECO:0000256" key="20">
    <source>
        <dbReference type="ARBA" id="ARBA00064322"/>
    </source>
</evidence>
<comment type="similarity">
    <text evidence="3 22">Belongs to the protein kinase superfamily. RIO-type Ser/Thr kinase family.</text>
</comment>
<feature type="domain" description="RIO kinase" evidence="24">
    <location>
        <begin position="241"/>
        <end position="486"/>
    </location>
</feature>
<evidence type="ECO:0000256" key="2">
    <source>
        <dbReference type="ARBA" id="ARBA00004496"/>
    </source>
</evidence>
<dbReference type="GO" id="GO:0005524">
    <property type="term" value="F:ATP binding"/>
    <property type="evidence" value="ECO:0007669"/>
    <property type="project" value="UniProtKB-UniRule"/>
</dbReference>
<dbReference type="GO" id="GO:0005737">
    <property type="term" value="C:cytoplasm"/>
    <property type="evidence" value="ECO:0007669"/>
    <property type="project" value="UniProtKB-SubCell"/>
</dbReference>
<comment type="catalytic activity">
    <reaction evidence="18 22">
        <text>L-threonyl-[protein] + ATP = O-phospho-L-threonyl-[protein] + ADP + H(+)</text>
        <dbReference type="Rhea" id="RHEA:46608"/>
        <dbReference type="Rhea" id="RHEA-COMP:11060"/>
        <dbReference type="Rhea" id="RHEA-COMP:11605"/>
        <dbReference type="ChEBI" id="CHEBI:15378"/>
        <dbReference type="ChEBI" id="CHEBI:30013"/>
        <dbReference type="ChEBI" id="CHEBI:30616"/>
        <dbReference type="ChEBI" id="CHEBI:61977"/>
        <dbReference type="ChEBI" id="CHEBI:456216"/>
        <dbReference type="EC" id="2.7.11.1"/>
    </reaction>
</comment>
<dbReference type="EC" id="2.7.11.1" evidence="4 22"/>
<evidence type="ECO:0000256" key="21">
    <source>
        <dbReference type="ARBA" id="ARBA00068351"/>
    </source>
</evidence>
<keyword evidence="17" id="KW-0051">Antiviral defense</keyword>
<keyword evidence="13 22" id="KW-0418">Kinase</keyword>
<keyword evidence="10 22" id="KW-0808">Transferase</keyword>
<evidence type="ECO:0000256" key="5">
    <source>
        <dbReference type="ARBA" id="ARBA00022490"/>
    </source>
</evidence>
<dbReference type="AlphaFoldDB" id="A0A0K8TM27"/>
<accession>A0A0K8TM27</accession>
<dbReference type="GO" id="GO:0106310">
    <property type="term" value="F:protein serine kinase activity"/>
    <property type="evidence" value="ECO:0007669"/>
    <property type="project" value="RHEA"/>
</dbReference>
<dbReference type="PROSITE" id="PS01245">
    <property type="entry name" value="RIO1"/>
    <property type="match status" value="1"/>
</dbReference>
<keyword evidence="12 22" id="KW-0547">Nucleotide-binding</keyword>
<evidence type="ECO:0000256" key="11">
    <source>
        <dbReference type="ARBA" id="ARBA00022723"/>
    </source>
</evidence>
<evidence type="ECO:0000256" key="14">
    <source>
        <dbReference type="ARBA" id="ARBA00022840"/>
    </source>
</evidence>
<comment type="subcellular location">
    <subcellularLocation>
        <location evidence="2">Cytoplasm</location>
    </subcellularLocation>
</comment>
<evidence type="ECO:0000256" key="6">
    <source>
        <dbReference type="ARBA" id="ARBA00022517"/>
    </source>
</evidence>
<evidence type="ECO:0000256" key="12">
    <source>
        <dbReference type="ARBA" id="ARBA00022741"/>
    </source>
</evidence>
<organism evidence="25">
    <name type="scientific">Tabanus bromius</name>
    <name type="common">Band-eyed brown horse fly</name>
    <dbReference type="NCBI Taxonomy" id="304241"/>
    <lineage>
        <taxon>Eukaryota</taxon>
        <taxon>Metazoa</taxon>
        <taxon>Ecdysozoa</taxon>
        <taxon>Arthropoda</taxon>
        <taxon>Hexapoda</taxon>
        <taxon>Insecta</taxon>
        <taxon>Pterygota</taxon>
        <taxon>Neoptera</taxon>
        <taxon>Endopterygota</taxon>
        <taxon>Diptera</taxon>
        <taxon>Brachycera</taxon>
        <taxon>Tabanomorpha</taxon>
        <taxon>Tabanoidea</taxon>
        <taxon>Tabanidae</taxon>
        <taxon>Tabanus</taxon>
    </lineage>
</organism>
<evidence type="ECO:0000256" key="13">
    <source>
        <dbReference type="ARBA" id="ARBA00022777"/>
    </source>
</evidence>
<dbReference type="InterPro" id="IPR051272">
    <property type="entry name" value="RIO-type_Ser/Thr_kinase"/>
</dbReference>
<dbReference type="GO" id="GO:0045087">
    <property type="term" value="P:innate immune response"/>
    <property type="evidence" value="ECO:0007669"/>
    <property type="project" value="UniProtKB-KW"/>
</dbReference>
<protein>
    <recommendedName>
        <fullName evidence="21 22">Serine/threonine-protein kinase RIO3</fullName>
        <ecNumber evidence="4 22">2.7.11.1</ecNumber>
    </recommendedName>
</protein>
<keyword evidence="9" id="KW-0399">Innate immunity</keyword>
<evidence type="ECO:0000256" key="3">
    <source>
        <dbReference type="ARBA" id="ARBA00009196"/>
    </source>
</evidence>
<evidence type="ECO:0000256" key="17">
    <source>
        <dbReference type="ARBA" id="ARBA00023118"/>
    </source>
</evidence>
<dbReference type="GO" id="GO:0004674">
    <property type="term" value="F:protein serine/threonine kinase activity"/>
    <property type="evidence" value="ECO:0007669"/>
    <property type="project" value="UniProtKB-UniRule"/>
</dbReference>
<dbReference type="GO" id="GO:0046872">
    <property type="term" value="F:metal ion binding"/>
    <property type="evidence" value="ECO:0007669"/>
    <property type="project" value="UniProtKB-UniRule"/>
</dbReference>
<keyword evidence="11 22" id="KW-0479">Metal-binding</keyword>
<keyword evidence="14" id="KW-0067">ATP-binding</keyword>
<proteinExistence type="evidence at transcript level"/>
<evidence type="ECO:0000256" key="18">
    <source>
        <dbReference type="ARBA" id="ARBA00047899"/>
    </source>
</evidence>
<dbReference type="InterPro" id="IPR018934">
    <property type="entry name" value="RIO_dom"/>
</dbReference>
<dbReference type="PIRSF" id="PIRSF038146">
    <property type="entry name" value="Ser/Thr_PK_RIO3"/>
    <property type="match status" value="1"/>
</dbReference>
<keyword evidence="8" id="KW-0597">Phosphoprotein</keyword>
<dbReference type="InterPro" id="IPR011009">
    <property type="entry name" value="Kinase-like_dom_sf"/>
</dbReference>
<evidence type="ECO:0000256" key="1">
    <source>
        <dbReference type="ARBA" id="ARBA00001946"/>
    </source>
</evidence>
<evidence type="ECO:0000256" key="23">
    <source>
        <dbReference type="SAM" id="MobiDB-lite"/>
    </source>
</evidence>
<keyword evidence="15 22" id="KW-0460">Magnesium</keyword>
<keyword evidence="7 22" id="KW-0723">Serine/threonine-protein kinase</keyword>
<evidence type="ECO:0000256" key="10">
    <source>
        <dbReference type="ARBA" id="ARBA00022679"/>
    </source>
</evidence>
<evidence type="ECO:0000256" key="16">
    <source>
        <dbReference type="ARBA" id="ARBA00022859"/>
    </source>
</evidence>
<dbReference type="Gene3D" id="1.10.510.10">
    <property type="entry name" value="Transferase(Phosphotransferase) domain 1"/>
    <property type="match status" value="1"/>
</dbReference>
<feature type="region of interest" description="Disordered" evidence="23">
    <location>
        <begin position="127"/>
        <end position="155"/>
    </location>
</feature>
<dbReference type="EMBL" id="GDAI01002422">
    <property type="protein sequence ID" value="JAI15181.1"/>
    <property type="molecule type" value="mRNA"/>
</dbReference>
<comment type="catalytic activity">
    <reaction evidence="19 22">
        <text>L-seryl-[protein] + ATP = O-phospho-L-seryl-[protein] + ADP + H(+)</text>
        <dbReference type="Rhea" id="RHEA:17989"/>
        <dbReference type="Rhea" id="RHEA-COMP:9863"/>
        <dbReference type="Rhea" id="RHEA-COMP:11604"/>
        <dbReference type="ChEBI" id="CHEBI:15378"/>
        <dbReference type="ChEBI" id="CHEBI:29999"/>
        <dbReference type="ChEBI" id="CHEBI:30616"/>
        <dbReference type="ChEBI" id="CHEBI:83421"/>
        <dbReference type="ChEBI" id="CHEBI:456216"/>
        <dbReference type="EC" id="2.7.11.1"/>
    </reaction>
</comment>
<comment type="subunit">
    <text evidence="20">Interacts with CASP10. Interacts with IRF3; RIOK3 probably mediates the interaction of TBK1 with IRF3. Associated with 40S pre-ribosomal particles.</text>
</comment>
<name>A0A0K8TM27_TABBR</name>
<keyword evidence="6" id="KW-0690">Ribosome biogenesis</keyword>
<dbReference type="Pfam" id="PF01163">
    <property type="entry name" value="RIO1"/>
    <property type="match status" value="1"/>
</dbReference>
<evidence type="ECO:0000256" key="7">
    <source>
        <dbReference type="ARBA" id="ARBA00022527"/>
    </source>
</evidence>
<evidence type="ECO:0000256" key="4">
    <source>
        <dbReference type="ARBA" id="ARBA00012513"/>
    </source>
</evidence>
<evidence type="ECO:0000256" key="22">
    <source>
        <dbReference type="PIRNR" id="PIRNR038146"/>
    </source>
</evidence>